<reference evidence="2 3" key="1">
    <citation type="submission" date="2019-07" db="EMBL/GenBank/DDBJ databases">
        <title>Whole genome shotgun sequence of Chryseobacterium lathyri NBRC 105250.</title>
        <authorList>
            <person name="Hosoyama A."/>
            <person name="Uohara A."/>
            <person name="Ohji S."/>
            <person name="Ichikawa N."/>
        </authorList>
    </citation>
    <scope>NUCLEOTIDE SEQUENCE [LARGE SCALE GENOMIC DNA]</scope>
    <source>
        <strain evidence="2 3">NBRC 105250</strain>
    </source>
</reference>
<evidence type="ECO:0008006" key="4">
    <source>
        <dbReference type="Google" id="ProtNLM"/>
    </source>
</evidence>
<dbReference type="AlphaFoldDB" id="A0A511Y8T3"/>
<sequence>MKIFRFLLLLAATIALTACGTSHNYTNNSLNKNFYAEKPIYFKLNPKSQTLINFTGMHGTVLGGVVQPNVKETFQLSLNELANETNVKLKFIENSEEITDKDALVFDADISEINWHFGFSVATLKTVVNYKNISNNKEIQTTGIRKSGGGDEKNNLKKSLKDATYNFLKEYEKL</sequence>
<protein>
    <recommendedName>
        <fullName evidence="4">Lipoprotein</fullName>
    </recommendedName>
</protein>
<organism evidence="2 3">
    <name type="scientific">Chryseobacterium lathyri</name>
    <dbReference type="NCBI Taxonomy" id="395933"/>
    <lineage>
        <taxon>Bacteria</taxon>
        <taxon>Pseudomonadati</taxon>
        <taxon>Bacteroidota</taxon>
        <taxon>Flavobacteriia</taxon>
        <taxon>Flavobacteriales</taxon>
        <taxon>Weeksellaceae</taxon>
        <taxon>Chryseobacterium group</taxon>
        <taxon>Chryseobacterium</taxon>
    </lineage>
</organism>
<dbReference type="OrthoDB" id="1273111at2"/>
<dbReference type="Proteomes" id="UP000321150">
    <property type="component" value="Unassembled WGS sequence"/>
</dbReference>
<gene>
    <name evidence="2" type="ORF">CLA01_16830</name>
</gene>
<name>A0A511Y8T3_9FLAO</name>
<keyword evidence="1" id="KW-0732">Signal</keyword>
<evidence type="ECO:0000313" key="2">
    <source>
        <dbReference type="EMBL" id="GEN71611.1"/>
    </source>
</evidence>
<comment type="caution">
    <text evidence="2">The sequence shown here is derived from an EMBL/GenBank/DDBJ whole genome shotgun (WGS) entry which is preliminary data.</text>
</comment>
<evidence type="ECO:0000313" key="3">
    <source>
        <dbReference type="Proteomes" id="UP000321150"/>
    </source>
</evidence>
<dbReference type="EMBL" id="BJYI01000005">
    <property type="protein sequence ID" value="GEN71611.1"/>
    <property type="molecule type" value="Genomic_DNA"/>
</dbReference>
<evidence type="ECO:0000256" key="1">
    <source>
        <dbReference type="SAM" id="SignalP"/>
    </source>
</evidence>
<feature type="signal peptide" evidence="1">
    <location>
        <begin position="1"/>
        <end position="17"/>
    </location>
</feature>
<proteinExistence type="predicted"/>
<feature type="chain" id="PRO_5021799747" description="Lipoprotein" evidence="1">
    <location>
        <begin position="18"/>
        <end position="174"/>
    </location>
</feature>
<accession>A0A511Y8T3</accession>
<dbReference type="RefSeq" id="WP_111954923.1">
    <property type="nucleotide sequence ID" value="NZ_BJYI01000005.1"/>
</dbReference>
<dbReference type="PROSITE" id="PS51257">
    <property type="entry name" value="PROKAR_LIPOPROTEIN"/>
    <property type="match status" value="1"/>
</dbReference>